<proteinExistence type="predicted"/>
<reference evidence="1" key="1">
    <citation type="submission" date="2021-06" db="EMBL/GenBank/DDBJ databases">
        <title>Comparative genomics, transcriptomics and evolutionary studies reveal genomic signatures of adaptation to plant cell wall in hemibiotrophic fungi.</title>
        <authorList>
            <consortium name="DOE Joint Genome Institute"/>
            <person name="Baroncelli R."/>
            <person name="Diaz J.F."/>
            <person name="Benocci T."/>
            <person name="Peng M."/>
            <person name="Battaglia E."/>
            <person name="Haridas S."/>
            <person name="Andreopoulos W."/>
            <person name="Labutti K."/>
            <person name="Pangilinan J."/>
            <person name="Floch G.L."/>
            <person name="Makela M.R."/>
            <person name="Henrissat B."/>
            <person name="Grigoriev I.V."/>
            <person name="Crouch J.A."/>
            <person name="De Vries R.P."/>
            <person name="Sukno S.A."/>
            <person name="Thon M.R."/>
        </authorList>
    </citation>
    <scope>NUCLEOTIDE SEQUENCE</scope>
    <source>
        <strain evidence="1">CBS 102054</strain>
    </source>
</reference>
<dbReference type="Proteomes" id="UP001243989">
    <property type="component" value="Unassembled WGS sequence"/>
</dbReference>
<dbReference type="AlphaFoldDB" id="A0AAJ0A5Y3"/>
<comment type="caution">
    <text evidence="1">The sequence shown here is derived from an EMBL/GenBank/DDBJ whole genome shotgun (WGS) entry which is preliminary data.</text>
</comment>
<dbReference type="GeneID" id="85474124"/>
<evidence type="ECO:0000313" key="2">
    <source>
        <dbReference type="Proteomes" id="UP001243989"/>
    </source>
</evidence>
<name>A0AAJ0A5Y3_9PEZI</name>
<gene>
    <name evidence="1" type="ORF">BDP81DRAFT_413041</name>
</gene>
<organism evidence="1 2">
    <name type="scientific">Colletotrichum phormii</name>
    <dbReference type="NCBI Taxonomy" id="359342"/>
    <lineage>
        <taxon>Eukaryota</taxon>
        <taxon>Fungi</taxon>
        <taxon>Dikarya</taxon>
        <taxon>Ascomycota</taxon>
        <taxon>Pezizomycotina</taxon>
        <taxon>Sordariomycetes</taxon>
        <taxon>Hypocreomycetidae</taxon>
        <taxon>Glomerellales</taxon>
        <taxon>Glomerellaceae</taxon>
        <taxon>Colletotrichum</taxon>
        <taxon>Colletotrichum acutatum species complex</taxon>
    </lineage>
</organism>
<dbReference type="EMBL" id="JAHMHQ010000001">
    <property type="protein sequence ID" value="KAK1655627.1"/>
    <property type="molecule type" value="Genomic_DNA"/>
</dbReference>
<evidence type="ECO:0000313" key="1">
    <source>
        <dbReference type="EMBL" id="KAK1655627.1"/>
    </source>
</evidence>
<protein>
    <submittedName>
        <fullName evidence="1">Uncharacterized protein</fullName>
    </submittedName>
</protein>
<accession>A0AAJ0A5Y3</accession>
<dbReference type="RefSeq" id="XP_060451671.1">
    <property type="nucleotide sequence ID" value="XM_060589262.1"/>
</dbReference>
<keyword evidence="2" id="KW-1185">Reference proteome</keyword>
<sequence>MRLLRIQLTSCDQRSNLLPLALPHNPRSSVRCHHHDHQAQAGVLRSTKLWETIMVVCQCHCCIPSV</sequence>